<comment type="caution">
    <text evidence="2">The sequence shown here is derived from an EMBL/GenBank/DDBJ whole genome shotgun (WGS) entry which is preliminary data.</text>
</comment>
<dbReference type="AlphaFoldDB" id="A0ABD3Q5R5"/>
<organism evidence="2 3">
    <name type="scientific">Cyclotella cryptica</name>
    <dbReference type="NCBI Taxonomy" id="29204"/>
    <lineage>
        <taxon>Eukaryota</taxon>
        <taxon>Sar</taxon>
        <taxon>Stramenopiles</taxon>
        <taxon>Ochrophyta</taxon>
        <taxon>Bacillariophyta</taxon>
        <taxon>Coscinodiscophyceae</taxon>
        <taxon>Thalassiosirophycidae</taxon>
        <taxon>Stephanodiscales</taxon>
        <taxon>Stephanodiscaceae</taxon>
        <taxon>Cyclotella</taxon>
    </lineage>
</organism>
<evidence type="ECO:0000313" key="3">
    <source>
        <dbReference type="Proteomes" id="UP001516023"/>
    </source>
</evidence>
<dbReference type="EMBL" id="JABMIG020000073">
    <property type="protein sequence ID" value="KAL3795274.1"/>
    <property type="molecule type" value="Genomic_DNA"/>
</dbReference>
<feature type="coiled-coil region" evidence="1">
    <location>
        <begin position="15"/>
        <end position="81"/>
    </location>
</feature>
<accession>A0ABD3Q5R5</accession>
<proteinExistence type="predicted"/>
<evidence type="ECO:0000256" key="1">
    <source>
        <dbReference type="SAM" id="Coils"/>
    </source>
</evidence>
<name>A0ABD3Q5R5_9STRA</name>
<sequence length="352" mass="40280">MNGMHRYSPIKFSNIKWMSQRCDELEKHNNALRNKNSALQKRLTQERKYFGDVTHTLKNEMDELKNVLTELEGEVALLFRHRNVNKTLSFDSNPEMDPIWAYDVAGISYDVAQHNQSDIKMSGGLCNSNYSKLEGQLHRDKNEFLKNMNQNTHQLPRKRQTLQGVPSPMKKMVGRVLSLKSRAKKRSLNLSQAGNNDYFGSSLCSLSSCRDGTVTTETTAEASFSVAHHPPLMPAKKHRLVSSMRWKRADFHSSGLYSGQIDDNSKLPDGFGVFHCFCSDDDCYLKGEWRFGELIQHVDYESAVDDDYHEDKGKHTFLSDGSCRLIQDVQGNTSGRYRGRYNVFTQDLRGTF</sequence>
<keyword evidence="3" id="KW-1185">Reference proteome</keyword>
<gene>
    <name evidence="2" type="ORF">HJC23_008359</name>
</gene>
<evidence type="ECO:0000313" key="2">
    <source>
        <dbReference type="EMBL" id="KAL3795274.1"/>
    </source>
</evidence>
<keyword evidence="1" id="KW-0175">Coiled coil</keyword>
<protein>
    <recommendedName>
        <fullName evidence="4">BZIP domain-containing protein</fullName>
    </recommendedName>
</protein>
<reference evidence="2 3" key="1">
    <citation type="journal article" date="2020" name="G3 (Bethesda)">
        <title>Improved Reference Genome for Cyclotella cryptica CCMP332, a Model for Cell Wall Morphogenesis, Salinity Adaptation, and Lipid Production in Diatoms (Bacillariophyta).</title>
        <authorList>
            <person name="Roberts W.R."/>
            <person name="Downey K.M."/>
            <person name="Ruck E.C."/>
            <person name="Traller J.C."/>
            <person name="Alverson A.J."/>
        </authorList>
    </citation>
    <scope>NUCLEOTIDE SEQUENCE [LARGE SCALE GENOMIC DNA]</scope>
    <source>
        <strain evidence="2 3">CCMP332</strain>
    </source>
</reference>
<evidence type="ECO:0008006" key="4">
    <source>
        <dbReference type="Google" id="ProtNLM"/>
    </source>
</evidence>
<dbReference type="Proteomes" id="UP001516023">
    <property type="component" value="Unassembled WGS sequence"/>
</dbReference>